<sequence>PTHPIAAHAKKCFRCATNNGSKKILGTHHQRFGREIIETVFIKTVKKNVSSASLALTRREMKFIRPELEKTNHEKMGSHSTLTHSLPAFPHSGQRVNFPCPEISRRHC</sequence>
<evidence type="ECO:0000313" key="2">
    <source>
        <dbReference type="EMBL" id="JAR88184.1"/>
    </source>
</evidence>
<dbReference type="AlphaFoldDB" id="A0A147BBP6"/>
<reference evidence="2" key="1">
    <citation type="journal article" date="2018" name="PLoS Negl. Trop. Dis.">
        <title>Sialome diversity of ticks revealed by RNAseq of single tick salivary glands.</title>
        <authorList>
            <person name="Perner J."/>
            <person name="Kropackova S."/>
            <person name="Kopacek P."/>
            <person name="Ribeiro J.M."/>
        </authorList>
    </citation>
    <scope>NUCLEOTIDE SEQUENCE</scope>
    <source>
        <strain evidence="2">Siblings of single egg batch collected in Ceske Budejovice</strain>
        <tissue evidence="2">Salivary glands</tissue>
    </source>
</reference>
<protein>
    <submittedName>
        <fullName evidence="2">Uncharacterized protein</fullName>
    </submittedName>
</protein>
<dbReference type="EMBL" id="GEGO01007220">
    <property type="protein sequence ID" value="JAR88184.1"/>
    <property type="molecule type" value="Transcribed_RNA"/>
</dbReference>
<organism evidence="2">
    <name type="scientific">Ixodes ricinus</name>
    <name type="common">Common tick</name>
    <name type="synonym">Acarus ricinus</name>
    <dbReference type="NCBI Taxonomy" id="34613"/>
    <lineage>
        <taxon>Eukaryota</taxon>
        <taxon>Metazoa</taxon>
        <taxon>Ecdysozoa</taxon>
        <taxon>Arthropoda</taxon>
        <taxon>Chelicerata</taxon>
        <taxon>Arachnida</taxon>
        <taxon>Acari</taxon>
        <taxon>Parasitiformes</taxon>
        <taxon>Ixodida</taxon>
        <taxon>Ixodoidea</taxon>
        <taxon>Ixodidae</taxon>
        <taxon>Ixodinae</taxon>
        <taxon>Ixodes</taxon>
    </lineage>
</organism>
<proteinExistence type="predicted"/>
<accession>A0A147BBP6</accession>
<evidence type="ECO:0000256" key="1">
    <source>
        <dbReference type="SAM" id="MobiDB-lite"/>
    </source>
</evidence>
<feature type="non-terminal residue" evidence="2">
    <location>
        <position position="1"/>
    </location>
</feature>
<name>A0A147BBP6_IXORI</name>
<feature type="compositionally biased region" description="Basic and acidic residues" evidence="1">
    <location>
        <begin position="67"/>
        <end position="77"/>
    </location>
</feature>
<feature type="region of interest" description="Disordered" evidence="1">
    <location>
        <begin position="67"/>
        <end position="88"/>
    </location>
</feature>